<evidence type="ECO:0000256" key="1">
    <source>
        <dbReference type="SAM" id="MobiDB-lite"/>
    </source>
</evidence>
<name>A0AAP0L8G5_9MAGN</name>
<feature type="region of interest" description="Disordered" evidence="1">
    <location>
        <begin position="91"/>
        <end position="132"/>
    </location>
</feature>
<feature type="chain" id="PRO_5042983029" evidence="2">
    <location>
        <begin position="19"/>
        <end position="132"/>
    </location>
</feature>
<feature type="compositionally biased region" description="Basic and acidic residues" evidence="1">
    <location>
        <begin position="92"/>
        <end position="119"/>
    </location>
</feature>
<evidence type="ECO:0000256" key="2">
    <source>
        <dbReference type="SAM" id="SignalP"/>
    </source>
</evidence>
<evidence type="ECO:0000313" key="4">
    <source>
        <dbReference type="Proteomes" id="UP001419268"/>
    </source>
</evidence>
<dbReference type="AlphaFoldDB" id="A0AAP0L8G5"/>
<feature type="signal peptide" evidence="2">
    <location>
        <begin position="1"/>
        <end position="18"/>
    </location>
</feature>
<evidence type="ECO:0000313" key="3">
    <source>
        <dbReference type="EMBL" id="KAK9166497.1"/>
    </source>
</evidence>
<dbReference type="EMBL" id="JBBNAG010000001">
    <property type="protein sequence ID" value="KAK9166497.1"/>
    <property type="molecule type" value="Genomic_DNA"/>
</dbReference>
<dbReference type="Proteomes" id="UP001419268">
    <property type="component" value="Unassembled WGS sequence"/>
</dbReference>
<accession>A0AAP0L8G5</accession>
<gene>
    <name evidence="3" type="ORF">Scep_001688</name>
</gene>
<organism evidence="3 4">
    <name type="scientific">Stephania cephalantha</name>
    <dbReference type="NCBI Taxonomy" id="152367"/>
    <lineage>
        <taxon>Eukaryota</taxon>
        <taxon>Viridiplantae</taxon>
        <taxon>Streptophyta</taxon>
        <taxon>Embryophyta</taxon>
        <taxon>Tracheophyta</taxon>
        <taxon>Spermatophyta</taxon>
        <taxon>Magnoliopsida</taxon>
        <taxon>Ranunculales</taxon>
        <taxon>Menispermaceae</taxon>
        <taxon>Menispermoideae</taxon>
        <taxon>Cissampelideae</taxon>
        <taxon>Stephania</taxon>
    </lineage>
</organism>
<reference evidence="3 4" key="1">
    <citation type="submission" date="2024-01" db="EMBL/GenBank/DDBJ databases">
        <title>Genome assemblies of Stephania.</title>
        <authorList>
            <person name="Yang L."/>
        </authorList>
    </citation>
    <scope>NUCLEOTIDE SEQUENCE [LARGE SCALE GENOMIC DNA]</scope>
    <source>
        <strain evidence="3">JXDWG</strain>
        <tissue evidence="3">Leaf</tissue>
    </source>
</reference>
<comment type="caution">
    <text evidence="3">The sequence shown here is derived from an EMBL/GenBank/DDBJ whole genome shotgun (WGS) entry which is preliminary data.</text>
</comment>
<keyword evidence="2" id="KW-0732">Signal</keyword>
<sequence>MLGIHLVFHIYMLRLVELKAGLRMMVDLSNFDLSDDISYEEQPIQILDQSVQPLRNMCIPKVLVKWQSTMTQNSFGSGETICMINSRTYSSQDRRLTPWDPHRDMHTDRGTWSRHRDLSKNTPQDAFKHGTK</sequence>
<keyword evidence="4" id="KW-1185">Reference proteome</keyword>
<proteinExistence type="predicted"/>
<protein>
    <submittedName>
        <fullName evidence="3">Uncharacterized protein</fullName>
    </submittedName>
</protein>